<evidence type="ECO:0000313" key="2">
    <source>
        <dbReference type="EMBL" id="KHL26322.1"/>
    </source>
</evidence>
<reference evidence="2 3" key="1">
    <citation type="submission" date="2014-11" db="EMBL/GenBank/DDBJ databases">
        <title>Draft genome sequence of Kirrobacter mercurialis.</title>
        <authorList>
            <person name="Coil D.A."/>
            <person name="Eisen J.A."/>
        </authorList>
    </citation>
    <scope>NUCLEOTIDE SEQUENCE [LARGE SCALE GENOMIC DNA]</scope>
    <source>
        <strain evidence="2 3">Coronado</strain>
    </source>
</reference>
<feature type="transmembrane region" description="Helical" evidence="1">
    <location>
        <begin position="128"/>
        <end position="146"/>
    </location>
</feature>
<dbReference type="OrthoDB" id="7432933at2"/>
<dbReference type="EMBL" id="JTDN01000001">
    <property type="protein sequence ID" value="KHL26322.1"/>
    <property type="molecule type" value="Genomic_DNA"/>
</dbReference>
<proteinExistence type="predicted"/>
<dbReference type="AlphaFoldDB" id="A0A0B2C239"/>
<gene>
    <name evidence="2" type="ORF">PK98_07645</name>
</gene>
<keyword evidence="3" id="KW-1185">Reference proteome</keyword>
<protein>
    <submittedName>
        <fullName evidence="2">Uncharacterized protein</fullName>
    </submittedName>
</protein>
<feature type="transmembrane region" description="Helical" evidence="1">
    <location>
        <begin position="97"/>
        <end position="116"/>
    </location>
</feature>
<feature type="transmembrane region" description="Helical" evidence="1">
    <location>
        <begin position="69"/>
        <end position="85"/>
    </location>
</feature>
<evidence type="ECO:0000256" key="1">
    <source>
        <dbReference type="SAM" id="Phobius"/>
    </source>
</evidence>
<keyword evidence="1" id="KW-0472">Membrane</keyword>
<name>A0A0B2C239_9SPHN</name>
<dbReference type="Proteomes" id="UP000030988">
    <property type="component" value="Unassembled WGS sequence"/>
</dbReference>
<organism evidence="2 3">
    <name type="scientific">Croceibacterium mercuriale</name>
    <dbReference type="NCBI Taxonomy" id="1572751"/>
    <lineage>
        <taxon>Bacteria</taxon>
        <taxon>Pseudomonadati</taxon>
        <taxon>Pseudomonadota</taxon>
        <taxon>Alphaproteobacteria</taxon>
        <taxon>Sphingomonadales</taxon>
        <taxon>Erythrobacteraceae</taxon>
        <taxon>Croceibacterium</taxon>
    </lineage>
</organism>
<accession>A0A0B2C239</accession>
<feature type="transmembrane region" description="Helical" evidence="1">
    <location>
        <begin position="20"/>
        <end position="37"/>
    </location>
</feature>
<keyword evidence="1" id="KW-0812">Transmembrane</keyword>
<dbReference type="RefSeq" id="WP_039095486.1">
    <property type="nucleotide sequence ID" value="NZ_JTDN01000001.1"/>
</dbReference>
<keyword evidence="1" id="KW-1133">Transmembrane helix</keyword>
<comment type="caution">
    <text evidence="2">The sequence shown here is derived from an EMBL/GenBank/DDBJ whole genome shotgun (WGS) entry which is preliminary data.</text>
</comment>
<sequence>MAQDNRGFEAGRQLRIDRLLQRLTWAGIACFLLISAFDIHRWRVTHWQQFDAAFAMLKGHLLAVPPQPLWLYAVGFPFIAVNFYAHVQILRGARRGILRLFVGSAAGIALVPLAGLQTVGYQMLWPELLRLAGYAIAGAIAIILAFRLDSRSSAIIDAPQPKD</sequence>
<dbReference type="STRING" id="1572751.PK98_07645"/>
<evidence type="ECO:0000313" key="3">
    <source>
        <dbReference type="Proteomes" id="UP000030988"/>
    </source>
</evidence>